<dbReference type="STRING" id="650891.SAMN05216203_1630"/>
<evidence type="ECO:0000313" key="1">
    <source>
        <dbReference type="EMBL" id="SFR59073.1"/>
    </source>
</evidence>
<accession>A0A1I6HXA3</accession>
<gene>
    <name evidence="1" type="ORF">SAMN05216203_1630</name>
</gene>
<keyword evidence="2" id="KW-1185">Reference proteome</keyword>
<proteinExistence type="predicted"/>
<dbReference type="Proteomes" id="UP000198644">
    <property type="component" value="Unassembled WGS sequence"/>
</dbReference>
<dbReference type="EMBL" id="FOYW01000001">
    <property type="protein sequence ID" value="SFR59073.1"/>
    <property type="molecule type" value="Genomic_DNA"/>
</dbReference>
<dbReference type="AlphaFoldDB" id="A0A1I6HXA3"/>
<feature type="non-terminal residue" evidence="1">
    <location>
        <position position="40"/>
    </location>
</feature>
<evidence type="ECO:0000313" key="2">
    <source>
        <dbReference type="Proteomes" id="UP000198644"/>
    </source>
</evidence>
<organism evidence="1 2">
    <name type="scientific">Marinobacter daqiaonensis</name>
    <dbReference type="NCBI Taxonomy" id="650891"/>
    <lineage>
        <taxon>Bacteria</taxon>
        <taxon>Pseudomonadati</taxon>
        <taxon>Pseudomonadota</taxon>
        <taxon>Gammaproteobacteria</taxon>
        <taxon>Pseudomonadales</taxon>
        <taxon>Marinobacteraceae</taxon>
        <taxon>Marinobacter</taxon>
    </lineage>
</organism>
<sequence>MPRAGFVIRLRLVQLNRRIVRNLAACVHAKSTFQLWGEEL</sequence>
<protein>
    <submittedName>
        <fullName evidence="1">Uncharacterized protein</fullName>
    </submittedName>
</protein>
<reference evidence="1 2" key="1">
    <citation type="submission" date="2016-10" db="EMBL/GenBank/DDBJ databases">
        <authorList>
            <person name="de Groot N.N."/>
        </authorList>
    </citation>
    <scope>NUCLEOTIDE SEQUENCE [LARGE SCALE GENOMIC DNA]</scope>
    <source>
        <strain evidence="1 2">CGMCC 1.9167</strain>
    </source>
</reference>
<name>A0A1I6HXA3_9GAMM</name>